<dbReference type="Gene3D" id="1.10.3970.10">
    <property type="entry name" value="BSD domain"/>
    <property type="match status" value="1"/>
</dbReference>
<dbReference type="SUPFAM" id="SSF140383">
    <property type="entry name" value="BSD domain-like"/>
    <property type="match status" value="1"/>
</dbReference>
<dbReference type="InterPro" id="IPR005607">
    <property type="entry name" value="BSD_dom"/>
</dbReference>
<evidence type="ECO:0000313" key="3">
    <source>
        <dbReference type="EMBL" id="KAK4587023.1"/>
    </source>
</evidence>
<name>A0AAN7F605_QUERU</name>
<dbReference type="PANTHER" id="PTHR16019:SF24">
    <property type="entry name" value="BSD DOMAIN-CONTAINING PROTEIN"/>
    <property type="match status" value="1"/>
</dbReference>
<feature type="compositionally biased region" description="Basic and acidic residues" evidence="1">
    <location>
        <begin position="376"/>
        <end position="385"/>
    </location>
</feature>
<dbReference type="InterPro" id="IPR051494">
    <property type="entry name" value="BSD_domain-containing"/>
</dbReference>
<dbReference type="Proteomes" id="UP001324115">
    <property type="component" value="Unassembled WGS sequence"/>
</dbReference>
<dbReference type="AlphaFoldDB" id="A0AAN7F605"/>
<proteinExistence type="predicted"/>
<accession>A0AAN7F605</accession>
<dbReference type="PROSITE" id="PS50858">
    <property type="entry name" value="BSD"/>
    <property type="match status" value="1"/>
</dbReference>
<organism evidence="3 4">
    <name type="scientific">Quercus rubra</name>
    <name type="common">Northern red oak</name>
    <name type="synonym">Quercus borealis</name>
    <dbReference type="NCBI Taxonomy" id="3512"/>
    <lineage>
        <taxon>Eukaryota</taxon>
        <taxon>Viridiplantae</taxon>
        <taxon>Streptophyta</taxon>
        <taxon>Embryophyta</taxon>
        <taxon>Tracheophyta</taxon>
        <taxon>Spermatophyta</taxon>
        <taxon>Magnoliopsida</taxon>
        <taxon>eudicotyledons</taxon>
        <taxon>Gunneridae</taxon>
        <taxon>Pentapetalae</taxon>
        <taxon>rosids</taxon>
        <taxon>fabids</taxon>
        <taxon>Fagales</taxon>
        <taxon>Fagaceae</taxon>
        <taxon>Quercus</taxon>
    </lineage>
</organism>
<feature type="domain" description="BSD" evidence="2">
    <location>
        <begin position="195"/>
        <end position="247"/>
    </location>
</feature>
<protein>
    <recommendedName>
        <fullName evidence="2">BSD domain-containing protein</fullName>
    </recommendedName>
</protein>
<sequence length="410" mass="45799">MDFFKSVFSEDPDPPQNDDAPETNPDPIPDPDSDSIAIWNFGGLIKTIASKSESVIQTYRRDIEEFGSGLKKETSVIREVASRAVMDFPASLDAGTSVAQESLESVGQAIDDIGSSVWKSTAEIITHGADKLFVAAAAAAGSDSDSDSNHGRRLSSSSQVSDLKPYSRFDAQVRAVQCDLNTYLEESKEEDLEEWKLGFVLEEKGKEIEDLIRENPVIEEIYGNIVPTRVDKESFWIRYFYRVHKLKQAEEARAKLVKRVISRGEEEDLSWDFDDDDDEENGEKNIISNNDNVVLDDGKSSRDRDIVVENVGVKLDEKRGDSEESGRDSDVSVVSSQPLLVAEEEELGWDEIEDIGSNDENKGEGEDGVVSSSNRVDLRKRLSKAEEEEDLSWDIEDEDDDDDDDKHVKS</sequence>
<dbReference type="InterPro" id="IPR035925">
    <property type="entry name" value="BSD_dom_sf"/>
</dbReference>
<evidence type="ECO:0000313" key="4">
    <source>
        <dbReference type="Proteomes" id="UP001324115"/>
    </source>
</evidence>
<reference evidence="3 4" key="1">
    <citation type="journal article" date="2023" name="G3 (Bethesda)">
        <title>A haplotype-resolved chromosome-scale genome for Quercus rubra L. provides insights into the genetics of adaptive traits for red oak species.</title>
        <authorList>
            <person name="Kapoor B."/>
            <person name="Jenkins J."/>
            <person name="Schmutz J."/>
            <person name="Zhebentyayeva T."/>
            <person name="Kuelheim C."/>
            <person name="Coggeshall M."/>
            <person name="Heim C."/>
            <person name="Lasky J.R."/>
            <person name="Leites L."/>
            <person name="Islam-Faridi N."/>
            <person name="Romero-Severson J."/>
            <person name="DeLeo V.L."/>
            <person name="Lucas S.M."/>
            <person name="Lazic D."/>
            <person name="Gailing O."/>
            <person name="Carlson J."/>
            <person name="Staton M."/>
        </authorList>
    </citation>
    <scope>NUCLEOTIDE SEQUENCE [LARGE SCALE GENOMIC DNA]</scope>
    <source>
        <strain evidence="3">Pseudo-F2</strain>
    </source>
</reference>
<feature type="region of interest" description="Disordered" evidence="1">
    <location>
        <begin position="270"/>
        <end position="298"/>
    </location>
</feature>
<gene>
    <name evidence="3" type="ORF">RGQ29_023952</name>
</gene>
<evidence type="ECO:0000259" key="2">
    <source>
        <dbReference type="PROSITE" id="PS50858"/>
    </source>
</evidence>
<comment type="caution">
    <text evidence="3">The sequence shown here is derived from an EMBL/GenBank/DDBJ whole genome shotgun (WGS) entry which is preliminary data.</text>
</comment>
<dbReference type="Pfam" id="PF03909">
    <property type="entry name" value="BSD"/>
    <property type="match status" value="1"/>
</dbReference>
<evidence type="ECO:0000256" key="1">
    <source>
        <dbReference type="SAM" id="MobiDB-lite"/>
    </source>
</evidence>
<feature type="compositionally biased region" description="Acidic residues" evidence="1">
    <location>
        <begin position="342"/>
        <end position="357"/>
    </location>
</feature>
<keyword evidence="4" id="KW-1185">Reference proteome</keyword>
<dbReference type="PANTHER" id="PTHR16019">
    <property type="entry name" value="SYNAPSE-ASSOCIATED PROTEIN"/>
    <property type="match status" value="1"/>
</dbReference>
<feature type="compositionally biased region" description="Acidic residues" evidence="1">
    <location>
        <begin position="386"/>
        <end position="404"/>
    </location>
</feature>
<feature type="region of interest" description="Disordered" evidence="1">
    <location>
        <begin position="1"/>
        <end position="33"/>
    </location>
</feature>
<feature type="compositionally biased region" description="Acidic residues" evidence="1">
    <location>
        <begin position="270"/>
        <end position="281"/>
    </location>
</feature>
<dbReference type="GO" id="GO:0005737">
    <property type="term" value="C:cytoplasm"/>
    <property type="evidence" value="ECO:0007669"/>
    <property type="project" value="TreeGrafter"/>
</dbReference>
<dbReference type="SMART" id="SM00751">
    <property type="entry name" value="BSD"/>
    <property type="match status" value="1"/>
</dbReference>
<feature type="compositionally biased region" description="Basic and acidic residues" evidence="1">
    <location>
        <begin position="315"/>
        <end position="330"/>
    </location>
</feature>
<feature type="region of interest" description="Disordered" evidence="1">
    <location>
        <begin position="315"/>
        <end position="410"/>
    </location>
</feature>
<dbReference type="EMBL" id="JAXUIC010000006">
    <property type="protein sequence ID" value="KAK4587023.1"/>
    <property type="molecule type" value="Genomic_DNA"/>
</dbReference>